<feature type="region of interest" description="Disordered" evidence="1">
    <location>
        <begin position="118"/>
        <end position="218"/>
    </location>
</feature>
<dbReference type="AlphaFoldDB" id="A0A3M0KJH0"/>
<accession>A0A3M0KJH0</accession>
<feature type="region of interest" description="Disordered" evidence="1">
    <location>
        <begin position="75"/>
        <end position="100"/>
    </location>
</feature>
<feature type="compositionally biased region" description="Polar residues" evidence="1">
    <location>
        <begin position="77"/>
        <end position="92"/>
    </location>
</feature>
<protein>
    <submittedName>
        <fullName evidence="2">Uncharacterized protein</fullName>
    </submittedName>
</protein>
<name>A0A3M0KJH0_HIRRU</name>
<evidence type="ECO:0000256" key="1">
    <source>
        <dbReference type="SAM" id="MobiDB-lite"/>
    </source>
</evidence>
<dbReference type="Proteomes" id="UP000269221">
    <property type="component" value="Unassembled WGS sequence"/>
</dbReference>
<feature type="compositionally biased region" description="Basic and acidic residues" evidence="1">
    <location>
        <begin position="125"/>
        <end position="207"/>
    </location>
</feature>
<evidence type="ECO:0000313" key="3">
    <source>
        <dbReference type="Proteomes" id="UP000269221"/>
    </source>
</evidence>
<organism evidence="2 3">
    <name type="scientific">Hirundo rustica rustica</name>
    <dbReference type="NCBI Taxonomy" id="333673"/>
    <lineage>
        <taxon>Eukaryota</taxon>
        <taxon>Metazoa</taxon>
        <taxon>Chordata</taxon>
        <taxon>Craniata</taxon>
        <taxon>Vertebrata</taxon>
        <taxon>Euteleostomi</taxon>
        <taxon>Archelosauria</taxon>
        <taxon>Archosauria</taxon>
        <taxon>Dinosauria</taxon>
        <taxon>Saurischia</taxon>
        <taxon>Theropoda</taxon>
        <taxon>Coelurosauria</taxon>
        <taxon>Aves</taxon>
        <taxon>Neognathae</taxon>
        <taxon>Neoaves</taxon>
        <taxon>Telluraves</taxon>
        <taxon>Australaves</taxon>
        <taxon>Passeriformes</taxon>
        <taxon>Sylvioidea</taxon>
        <taxon>Hirundinidae</taxon>
        <taxon>Hirundo</taxon>
    </lineage>
</organism>
<reference evidence="2 3" key="1">
    <citation type="submission" date="2018-07" db="EMBL/GenBank/DDBJ databases">
        <title>A high quality draft genome assembly of the barn swallow (H. rustica rustica).</title>
        <authorList>
            <person name="Formenti G."/>
            <person name="Chiara M."/>
            <person name="Poveda L."/>
            <person name="Francoijs K.-J."/>
            <person name="Bonisoli-Alquati A."/>
            <person name="Canova L."/>
            <person name="Gianfranceschi L."/>
            <person name="Horner D.S."/>
            <person name="Saino N."/>
        </authorList>
    </citation>
    <scope>NUCLEOTIDE SEQUENCE [LARGE SCALE GENOMIC DNA]</scope>
    <source>
        <strain evidence="2">Chelidonia</strain>
        <tissue evidence="2">Blood</tissue>
    </source>
</reference>
<sequence length="218" mass="25619">MVLPWISQEQSGSITSLTVLATLLLLQPRTSLAFWAISALRTLPLQYRTSSQAVKEEMQNKTLFHIKGELVEDHSSAKQGAKSSCSDLQENTPFADFDPKQKQAVDIRRVFDQNIKDALSAQANGEERRGEERRGEERRGEERRGEERRGEERRGEERRGEERRGEERERRGERRERRGEERRRRGEERRGEERRGEERRGEERRGQQDMWESSILSI</sequence>
<keyword evidence="3" id="KW-1185">Reference proteome</keyword>
<evidence type="ECO:0000313" key="2">
    <source>
        <dbReference type="EMBL" id="RMC13195.1"/>
    </source>
</evidence>
<comment type="caution">
    <text evidence="2">The sequence shown here is derived from an EMBL/GenBank/DDBJ whole genome shotgun (WGS) entry which is preliminary data.</text>
</comment>
<proteinExistence type="predicted"/>
<dbReference type="EMBL" id="QRBI01000106">
    <property type="protein sequence ID" value="RMC13195.1"/>
    <property type="molecule type" value="Genomic_DNA"/>
</dbReference>
<gene>
    <name evidence="2" type="ORF">DUI87_10729</name>
</gene>